<protein>
    <submittedName>
        <fullName evidence="3">Major facilitator superfamily MFS_1</fullName>
    </submittedName>
</protein>
<keyword evidence="2" id="KW-1133">Transmembrane helix</keyword>
<evidence type="ECO:0000256" key="2">
    <source>
        <dbReference type="SAM" id="Phobius"/>
    </source>
</evidence>
<evidence type="ECO:0000256" key="1">
    <source>
        <dbReference type="SAM" id="MobiDB-lite"/>
    </source>
</evidence>
<proteinExistence type="predicted"/>
<accession>T1D7E4</accession>
<feature type="transmembrane region" description="Helical" evidence="2">
    <location>
        <begin position="70"/>
        <end position="88"/>
    </location>
</feature>
<organism evidence="3">
    <name type="scientific">mine drainage metagenome</name>
    <dbReference type="NCBI Taxonomy" id="410659"/>
    <lineage>
        <taxon>unclassified sequences</taxon>
        <taxon>metagenomes</taxon>
        <taxon>ecological metagenomes</taxon>
    </lineage>
</organism>
<evidence type="ECO:0000313" key="3">
    <source>
        <dbReference type="EMBL" id="EQD77359.1"/>
    </source>
</evidence>
<feature type="transmembrane region" description="Helical" evidence="2">
    <location>
        <begin position="198"/>
        <end position="220"/>
    </location>
</feature>
<keyword evidence="2" id="KW-0812">Transmembrane</keyword>
<dbReference type="EMBL" id="AUZY01000805">
    <property type="protein sequence ID" value="EQD77359.1"/>
    <property type="molecule type" value="Genomic_DNA"/>
</dbReference>
<reference evidence="3" key="2">
    <citation type="journal article" date="2014" name="ISME J.">
        <title>Microbial stratification in low pH oxic and suboxic macroscopic growths along an acid mine drainage.</title>
        <authorList>
            <person name="Mendez-Garcia C."/>
            <person name="Mesa V."/>
            <person name="Sprenger R.R."/>
            <person name="Richter M."/>
            <person name="Diez M.S."/>
            <person name="Solano J."/>
            <person name="Bargiela R."/>
            <person name="Golyshina O.V."/>
            <person name="Manteca A."/>
            <person name="Ramos J.L."/>
            <person name="Gallego J.R."/>
            <person name="Llorente I."/>
            <person name="Martins Dos Santos V.A."/>
            <person name="Jensen O.N."/>
            <person name="Pelaez A.I."/>
            <person name="Sanchez J."/>
            <person name="Ferrer M."/>
        </authorList>
    </citation>
    <scope>NUCLEOTIDE SEQUENCE</scope>
</reference>
<feature type="transmembrane region" description="Helical" evidence="2">
    <location>
        <begin position="100"/>
        <end position="123"/>
    </location>
</feature>
<dbReference type="PANTHER" id="PTHR23518:SF2">
    <property type="entry name" value="MAJOR FACILITATOR SUPERFAMILY TRANSPORTER"/>
    <property type="match status" value="1"/>
</dbReference>
<dbReference type="AlphaFoldDB" id="T1D7E4"/>
<keyword evidence="2" id="KW-0472">Membrane</keyword>
<sequence length="252" mass="26159">LAVTYSVALVLLGVPIREIVLLTLIPLVISTLVLLPVRPGPHDKNPPVPAPPPAPRGTPGGNPPGSPVPLFQGLLVAATLFGFSYYAFGFPILTVSESTGSIPLGMLTFGIYLGVSGVAGYFLGKTQGGRPLRTLWSLGYLLAAVSSLGLALSYLTHSDLALFYLAAAGLGFATGSVETFEPVLVATWVRASGLSKGMGWLSSSRAIGLLVSNVVVGILFTVGQAYAYAFAFATALAAGTLLWSLQRRSQEP</sequence>
<dbReference type="InterPro" id="IPR036259">
    <property type="entry name" value="MFS_trans_sf"/>
</dbReference>
<feature type="transmembrane region" description="Helical" evidence="2">
    <location>
        <begin position="135"/>
        <end position="155"/>
    </location>
</feature>
<feature type="compositionally biased region" description="Pro residues" evidence="1">
    <location>
        <begin position="46"/>
        <end position="63"/>
    </location>
</feature>
<comment type="caution">
    <text evidence="3">The sequence shown here is derived from an EMBL/GenBank/DDBJ whole genome shotgun (WGS) entry which is preliminary data.</text>
</comment>
<feature type="transmembrane region" description="Helical" evidence="2">
    <location>
        <begin position="226"/>
        <end position="245"/>
    </location>
</feature>
<feature type="non-terminal residue" evidence="3">
    <location>
        <position position="1"/>
    </location>
</feature>
<feature type="region of interest" description="Disordered" evidence="1">
    <location>
        <begin position="44"/>
        <end position="63"/>
    </location>
</feature>
<reference evidence="3" key="1">
    <citation type="submission" date="2013-08" db="EMBL/GenBank/DDBJ databases">
        <authorList>
            <person name="Mendez C."/>
            <person name="Richter M."/>
            <person name="Ferrer M."/>
            <person name="Sanchez J."/>
        </authorList>
    </citation>
    <scope>NUCLEOTIDE SEQUENCE</scope>
</reference>
<feature type="transmembrane region" description="Helical" evidence="2">
    <location>
        <begin position="161"/>
        <end position="186"/>
    </location>
</feature>
<dbReference type="Gene3D" id="1.20.1250.20">
    <property type="entry name" value="MFS general substrate transporter like domains"/>
    <property type="match status" value="1"/>
</dbReference>
<dbReference type="SUPFAM" id="SSF103473">
    <property type="entry name" value="MFS general substrate transporter"/>
    <property type="match status" value="1"/>
</dbReference>
<gene>
    <name evidence="3" type="ORF">B1B_01107</name>
</gene>
<dbReference type="PANTHER" id="PTHR23518">
    <property type="entry name" value="C-METHYLTRANSFERASE"/>
    <property type="match status" value="1"/>
</dbReference>
<name>T1D7E4_9ZZZZ</name>